<evidence type="ECO:0000313" key="2">
    <source>
        <dbReference type="EMBL" id="AGO84508.2"/>
    </source>
</evidence>
<dbReference type="RefSeq" id="YP_008437579.2">
    <property type="nucleotide sequence ID" value="NC_022098.1"/>
</dbReference>
<keyword evidence="3" id="KW-1185">Reference proteome</keyword>
<dbReference type="EMBL" id="KC977571">
    <property type="protein sequence ID" value="AGO84508.2"/>
    <property type="molecule type" value="Genomic_DNA"/>
</dbReference>
<accession>S4VVZ4</accession>
<feature type="region of interest" description="Disordered" evidence="1">
    <location>
        <begin position="1"/>
        <end position="21"/>
    </location>
</feature>
<evidence type="ECO:0000313" key="3">
    <source>
        <dbReference type="Proteomes" id="UP000204584"/>
    </source>
</evidence>
<dbReference type="GeneID" id="16606295"/>
<evidence type="ECO:0008006" key="4">
    <source>
        <dbReference type="Google" id="ProtNLM"/>
    </source>
</evidence>
<name>S4VVZ4_9VIRU</name>
<evidence type="ECO:0000256" key="1">
    <source>
        <dbReference type="SAM" id="MobiDB-lite"/>
    </source>
</evidence>
<proteinExistence type="predicted"/>
<organism evidence="2 3">
    <name type="scientific">Pandoravirus salinus</name>
    <dbReference type="NCBI Taxonomy" id="1349410"/>
    <lineage>
        <taxon>Viruses</taxon>
        <taxon>Pandoravirus</taxon>
    </lineage>
</organism>
<sequence>MQQVGKRGPPDTARDATRQRKQRRFYGEVMPTVMLPPEMAARVLDMLGNRDLCAARLAHRTFWPSASPQSLQRRRKQTWLRTSAERAAALGRVDVLRFLQRRRRISRNFCLWNEVGQRDDPDLVRLAVEWDPNMHRIDAAAEHAARRGHLAAFDVLFGATPLDAPRFMPAALSGGHHAIVRRLYAATPPDQRHEWLKHAIVMGLIDTVRLLVADDDRAPLGDVAALAARLGRIDILILIQELNPTFSWEGIHAHAVRGGSAAALYFMHDLGIGERPDLAALFSSAARRARADDVLFLGRRDPALSLRSALNDLSTVDRYSLGVGPTFAAICTLHAERGGDFALGTLFGKVAGPLDVRPFLRGPIRRQVLYERDVVAKVARLVPVVDQREFVNRATDSIYAFQKSRY</sequence>
<feature type="compositionally biased region" description="Basic and acidic residues" evidence="1">
    <location>
        <begin position="8"/>
        <end position="18"/>
    </location>
</feature>
<gene>
    <name evidence="2" type="ORF">psal_cds_622</name>
</gene>
<dbReference type="KEGG" id="vg:16606295"/>
<reference evidence="2 3" key="1">
    <citation type="journal article" date="2013" name="Science">
        <title>Pandoraviruses: amoeba viruses with genomes up to 2.5 Mb reaching that of parasitic eukaryotes.</title>
        <authorList>
            <person name="Philippe N."/>
            <person name="Legendre M."/>
            <person name="Doutre G."/>
            <person name="Coute Y."/>
            <person name="Poirot O."/>
            <person name="Lescot M."/>
            <person name="Arslan D."/>
            <person name="Seltzer V."/>
            <person name="Bertaux L."/>
            <person name="Bruley C."/>
            <person name="Garin J."/>
            <person name="Claverie J.M."/>
            <person name="Abergel C."/>
        </authorList>
    </citation>
    <scope>NUCLEOTIDE SEQUENCE [LARGE SCALE GENOMIC DNA]</scope>
</reference>
<protein>
    <recommendedName>
        <fullName evidence="4">Ankyrin repeat domain containing protein</fullName>
    </recommendedName>
</protein>
<dbReference type="Proteomes" id="UP000204584">
    <property type="component" value="Segment"/>
</dbReference>